<reference evidence="7" key="1">
    <citation type="submission" date="2020-09" db="EMBL/GenBank/DDBJ databases">
        <title>Hoyosella lacisalsi sp. nov., a halotolerant actinobacterium isolated from soil of Lake Gudzhirganskoe.</title>
        <authorList>
            <person name="Yang Q."/>
            <person name="Guo P.Y."/>
            <person name="Liu S.W."/>
            <person name="Li F.N."/>
            <person name="Sun C.H."/>
        </authorList>
    </citation>
    <scope>NUCLEOTIDE SEQUENCE</scope>
    <source>
        <strain evidence="7">G463</strain>
    </source>
</reference>
<dbReference type="Gene3D" id="1.10.10.10">
    <property type="entry name" value="Winged helix-like DNA-binding domain superfamily/Winged helix DNA-binding domain"/>
    <property type="match status" value="1"/>
</dbReference>
<organism evidence="7 8">
    <name type="scientific">Lolliginicoccus lacisalsi</name>
    <dbReference type="NCBI Taxonomy" id="2742202"/>
    <lineage>
        <taxon>Bacteria</taxon>
        <taxon>Bacillati</taxon>
        <taxon>Actinomycetota</taxon>
        <taxon>Actinomycetes</taxon>
        <taxon>Mycobacteriales</taxon>
        <taxon>Hoyosellaceae</taxon>
        <taxon>Lolliginicoccus</taxon>
    </lineage>
</organism>
<dbReference type="GO" id="GO:0003677">
    <property type="term" value="F:DNA binding"/>
    <property type="evidence" value="ECO:0007669"/>
    <property type="project" value="UniProtKB-KW"/>
</dbReference>
<dbReference type="InterPro" id="IPR016032">
    <property type="entry name" value="Sig_transdc_resp-reg_C-effctor"/>
</dbReference>
<sequence>MFTDELSKVRGKIGIAGRGDFIDDAVCALLATEGFHATTQIRREPASRFDLIVIRPPDAYRGPDHFTTVAAAAPRHLVLGQPDPATIARFPAARWLPSNVDGSTFLATVTELIGRPHPAPAPRRKPALSARERAAVVHYSLGMTVRQVAVELGVAPTTVSTHLDRARAKYVAAGRGAEGKIGLLRCALEDGLIPCPCHRGTASAAGLVIG</sequence>
<keyword evidence="5" id="KW-0804">Transcription</keyword>
<evidence type="ECO:0000259" key="6">
    <source>
        <dbReference type="PROSITE" id="PS00622"/>
    </source>
</evidence>
<dbReference type="GO" id="GO:0006352">
    <property type="term" value="P:DNA-templated transcription initiation"/>
    <property type="evidence" value="ECO:0007669"/>
    <property type="project" value="InterPro"/>
</dbReference>
<evidence type="ECO:0000256" key="5">
    <source>
        <dbReference type="ARBA" id="ARBA00023163"/>
    </source>
</evidence>
<evidence type="ECO:0000256" key="1">
    <source>
        <dbReference type="ARBA" id="ARBA00010641"/>
    </source>
</evidence>
<dbReference type="AlphaFoldDB" id="A0A927PMT3"/>
<dbReference type="InterPro" id="IPR013249">
    <property type="entry name" value="RNA_pol_sigma70_r4_t2"/>
</dbReference>
<dbReference type="InterPro" id="IPR036388">
    <property type="entry name" value="WH-like_DNA-bd_sf"/>
</dbReference>
<dbReference type="RefSeq" id="WP_192039521.1">
    <property type="nucleotide sequence ID" value="NZ_JACYWE010000006.1"/>
</dbReference>
<evidence type="ECO:0000256" key="2">
    <source>
        <dbReference type="ARBA" id="ARBA00023015"/>
    </source>
</evidence>
<comment type="caution">
    <text evidence="7">The sequence shown here is derived from an EMBL/GenBank/DDBJ whole genome shotgun (WGS) entry which is preliminary data.</text>
</comment>
<dbReference type="GO" id="GO:0016987">
    <property type="term" value="F:sigma factor activity"/>
    <property type="evidence" value="ECO:0007669"/>
    <property type="project" value="UniProtKB-KW"/>
</dbReference>
<evidence type="ECO:0000256" key="3">
    <source>
        <dbReference type="ARBA" id="ARBA00023082"/>
    </source>
</evidence>
<dbReference type="SMART" id="SM00421">
    <property type="entry name" value="HTH_LUXR"/>
    <property type="match status" value="1"/>
</dbReference>
<dbReference type="InterPro" id="IPR000792">
    <property type="entry name" value="Tscrpt_reg_LuxR_C"/>
</dbReference>
<evidence type="ECO:0000313" key="7">
    <source>
        <dbReference type="EMBL" id="MBD8507067.1"/>
    </source>
</evidence>
<evidence type="ECO:0000313" key="8">
    <source>
        <dbReference type="Proteomes" id="UP000642993"/>
    </source>
</evidence>
<comment type="similarity">
    <text evidence="1">Belongs to the sigma-70 factor family. ECF subfamily.</text>
</comment>
<feature type="domain" description="HTH luxR-type" evidence="6">
    <location>
        <begin position="142"/>
        <end position="169"/>
    </location>
</feature>
<protein>
    <submittedName>
        <fullName evidence="7">Sigma-70 region 4 domain-containing protein</fullName>
    </submittedName>
</protein>
<dbReference type="PROSITE" id="PS00622">
    <property type="entry name" value="HTH_LUXR_1"/>
    <property type="match status" value="1"/>
</dbReference>
<dbReference type="SUPFAM" id="SSF46894">
    <property type="entry name" value="C-terminal effector domain of the bipartite response regulators"/>
    <property type="match status" value="1"/>
</dbReference>
<name>A0A927PMT3_9ACTN</name>
<dbReference type="Proteomes" id="UP000642993">
    <property type="component" value="Unassembled WGS sequence"/>
</dbReference>
<gene>
    <name evidence="7" type="ORF">HT102_11265</name>
</gene>
<keyword evidence="4" id="KW-0238">DNA-binding</keyword>
<dbReference type="Pfam" id="PF08281">
    <property type="entry name" value="Sigma70_r4_2"/>
    <property type="match status" value="1"/>
</dbReference>
<keyword evidence="2" id="KW-0805">Transcription regulation</keyword>
<dbReference type="EMBL" id="JACYWE010000006">
    <property type="protein sequence ID" value="MBD8507067.1"/>
    <property type="molecule type" value="Genomic_DNA"/>
</dbReference>
<dbReference type="PRINTS" id="PR00038">
    <property type="entry name" value="HTHLUXR"/>
</dbReference>
<proteinExistence type="inferred from homology"/>
<evidence type="ECO:0000256" key="4">
    <source>
        <dbReference type="ARBA" id="ARBA00023125"/>
    </source>
</evidence>
<keyword evidence="3" id="KW-0731">Sigma factor</keyword>
<keyword evidence="8" id="KW-1185">Reference proteome</keyword>
<accession>A0A927PMT3</accession>